<organism evidence="4 5">
    <name type="scientific">Panagrolaimus davidi</name>
    <dbReference type="NCBI Taxonomy" id="227884"/>
    <lineage>
        <taxon>Eukaryota</taxon>
        <taxon>Metazoa</taxon>
        <taxon>Ecdysozoa</taxon>
        <taxon>Nematoda</taxon>
        <taxon>Chromadorea</taxon>
        <taxon>Rhabditida</taxon>
        <taxon>Tylenchina</taxon>
        <taxon>Panagrolaimomorpha</taxon>
        <taxon>Panagrolaimoidea</taxon>
        <taxon>Panagrolaimidae</taxon>
        <taxon>Panagrolaimus</taxon>
    </lineage>
</organism>
<dbReference type="PANTHER" id="PTHR11675">
    <property type="entry name" value="N-ACETYLGALACTOSAMINYLTRANSFERASE"/>
    <property type="match status" value="1"/>
</dbReference>
<evidence type="ECO:0000313" key="4">
    <source>
        <dbReference type="Proteomes" id="UP000887578"/>
    </source>
</evidence>
<dbReference type="GO" id="GO:0005794">
    <property type="term" value="C:Golgi apparatus"/>
    <property type="evidence" value="ECO:0007669"/>
    <property type="project" value="TreeGrafter"/>
</dbReference>
<keyword evidence="2" id="KW-0812">Transmembrane</keyword>
<dbReference type="SUPFAM" id="SSF53448">
    <property type="entry name" value="Nucleotide-diphospho-sugar transferases"/>
    <property type="match status" value="1"/>
</dbReference>
<accession>A0A914Q0B4</accession>
<reference evidence="5" key="1">
    <citation type="submission" date="2022-11" db="UniProtKB">
        <authorList>
            <consortium name="WormBaseParasite"/>
        </authorList>
    </citation>
    <scope>IDENTIFICATION</scope>
</reference>
<name>A0A914Q0B4_9BILA</name>
<evidence type="ECO:0000256" key="1">
    <source>
        <dbReference type="ARBA" id="ARBA00023157"/>
    </source>
</evidence>
<dbReference type="InterPro" id="IPR029044">
    <property type="entry name" value="Nucleotide-diphossugar_trans"/>
</dbReference>
<evidence type="ECO:0000259" key="3">
    <source>
        <dbReference type="Pfam" id="PF00535"/>
    </source>
</evidence>
<keyword evidence="4" id="KW-1185">Reference proteome</keyword>
<dbReference type="Gene3D" id="3.90.550.10">
    <property type="entry name" value="Spore Coat Polysaccharide Biosynthesis Protein SpsA, Chain A"/>
    <property type="match status" value="1"/>
</dbReference>
<dbReference type="GO" id="GO:0006493">
    <property type="term" value="P:protein O-linked glycosylation"/>
    <property type="evidence" value="ECO:0007669"/>
    <property type="project" value="TreeGrafter"/>
</dbReference>
<protein>
    <submittedName>
        <fullName evidence="5">Glycosyltransferase 2-like domain-containing protein</fullName>
    </submittedName>
</protein>
<keyword evidence="1" id="KW-1015">Disulfide bond</keyword>
<feature type="transmembrane region" description="Helical" evidence="2">
    <location>
        <begin position="7"/>
        <end position="30"/>
    </location>
</feature>
<dbReference type="Proteomes" id="UP000887578">
    <property type="component" value="Unplaced"/>
</dbReference>
<dbReference type="WBParaSite" id="PDA_v2.g20567.t1">
    <property type="protein sequence ID" value="PDA_v2.g20567.t1"/>
    <property type="gene ID" value="PDA_v2.g20567"/>
</dbReference>
<dbReference type="AlphaFoldDB" id="A0A914Q0B4"/>
<keyword evidence="2" id="KW-0472">Membrane</keyword>
<feature type="domain" description="Glycosyltransferase 2-like" evidence="3">
    <location>
        <begin position="157"/>
        <end position="252"/>
    </location>
</feature>
<dbReference type="PANTHER" id="PTHR11675:SF101">
    <property type="entry name" value="POLYPEPTIDE N-ACETYLGALACTOSAMINYLTRANSFERASE 5"/>
    <property type="match status" value="1"/>
</dbReference>
<proteinExistence type="predicted"/>
<dbReference type="Pfam" id="PF00535">
    <property type="entry name" value="Glycos_transf_2"/>
    <property type="match status" value="1"/>
</dbReference>
<evidence type="ECO:0000256" key="2">
    <source>
        <dbReference type="SAM" id="Phobius"/>
    </source>
</evidence>
<dbReference type="GO" id="GO:0004653">
    <property type="term" value="F:polypeptide N-acetylgalactosaminyltransferase activity"/>
    <property type="evidence" value="ECO:0007669"/>
    <property type="project" value="TreeGrafter"/>
</dbReference>
<evidence type="ECO:0000313" key="5">
    <source>
        <dbReference type="WBParaSite" id="PDA_v2.g20567.t1"/>
    </source>
</evidence>
<dbReference type="InterPro" id="IPR001173">
    <property type="entry name" value="Glyco_trans_2-like"/>
</dbReference>
<keyword evidence="2" id="KW-1133">Transmembrane helix</keyword>
<sequence length="262" mass="29419">MKIRPDVCRAILLTSLGWLVIDVIILFYTLDNSAVQTRNVLRGERLTLEKVDAAAPPSAQVEKQQHKEEHVDPETEEALNKLLAGTSFDTNGPGSNGEGVNIDPSKDAEMKEMFKQNQFNLMASNIISVNRTLPDYRSSKCKTNTDSISVKELPSVSIIIVFHNEAWTTLLRGLYSIIYRSPRSLLEEIILIDDFSDRAHLKKPLDLFLQRLPVPVHIVHLPERSGLIRARLAGSDIAKGKVLLFLDAHIEIVNVLLHQLLM</sequence>